<dbReference type="InterPro" id="IPR032675">
    <property type="entry name" value="LRR_dom_sf"/>
</dbReference>
<accession>A0A4P7PUG4</accession>
<dbReference type="Gene3D" id="3.80.10.10">
    <property type="entry name" value="Ribonuclease Inhibitor"/>
    <property type="match status" value="1"/>
</dbReference>
<dbReference type="AlphaFoldDB" id="A0A4P7PUG4"/>
<evidence type="ECO:0000259" key="5">
    <source>
        <dbReference type="Pfam" id="PF18962"/>
    </source>
</evidence>
<dbReference type="Pfam" id="PF18962">
    <property type="entry name" value="Por_Secre_tail"/>
    <property type="match status" value="1"/>
</dbReference>
<sequence length="467" mass="51414">MKKHYVLLFFCFIITAGKAQIINIPDANFKSQLLFANTGSITASDANGNHIRIDTNNDGQIEVSEALTVYSLDVSSSNIATLTGIEAFTNLTNLRCFSNSLTSLDVTNLVNLSTLWCEDNAITALNTGVLTQLTGLYCWDNAIGSLDLSNSPGLIQLDCYNNQLTNLNLTGLTGLTLLRCQGNMIPTLDISGSTNLHTFYCNNNVLTNLDVTNFTNLQDLRCENNALTELNLTGANNLYYLTCHHNQLTSLSFTGLVNLGLINCSYNNLTTVDISDMGHEISLPPWVVINCSYNPNLATINTKDSCRMVTDYDFKHANTHNPEIPPPPPTTSINFMGTPNLQYFCADANELTYVQNKIDTVGYTNPNCLLSSTCEFLLTTENPATVLDFARVYPNPFSSAFSLDVNPFGNEVIRVSVYDMTGKLIEKTEGNPTEMQLVRFGQKYASGLYNVVVSQGEAIHTLRIIKR</sequence>
<dbReference type="Proteomes" id="UP000296862">
    <property type="component" value="Chromosome"/>
</dbReference>
<dbReference type="PANTHER" id="PTHR47566:SF1">
    <property type="entry name" value="PROTEIN NUD1"/>
    <property type="match status" value="1"/>
</dbReference>
<keyword evidence="3" id="KW-0677">Repeat</keyword>
<organism evidence="6 7">
    <name type="scientific">Flavobacterium sangjuense</name>
    <dbReference type="NCBI Taxonomy" id="2518177"/>
    <lineage>
        <taxon>Bacteria</taxon>
        <taxon>Pseudomonadati</taxon>
        <taxon>Bacteroidota</taxon>
        <taxon>Flavobacteriia</taxon>
        <taxon>Flavobacteriales</taxon>
        <taxon>Flavobacteriaceae</taxon>
        <taxon>Flavobacterium</taxon>
    </lineage>
</organism>
<evidence type="ECO:0000313" key="6">
    <source>
        <dbReference type="EMBL" id="QBZ97523.1"/>
    </source>
</evidence>
<reference evidence="6 7" key="1">
    <citation type="submission" date="2019-04" db="EMBL/GenBank/DDBJ databases">
        <title>Flavobacterium sp. GS03.</title>
        <authorList>
            <person name="Kim H."/>
        </authorList>
    </citation>
    <scope>NUCLEOTIDE SEQUENCE [LARGE SCALE GENOMIC DNA]</scope>
    <source>
        <strain evidence="6 7">GS03</strain>
    </source>
</reference>
<dbReference type="SUPFAM" id="SSF52058">
    <property type="entry name" value="L domain-like"/>
    <property type="match status" value="1"/>
</dbReference>
<evidence type="ECO:0000256" key="4">
    <source>
        <dbReference type="SAM" id="SignalP"/>
    </source>
</evidence>
<evidence type="ECO:0000256" key="3">
    <source>
        <dbReference type="ARBA" id="ARBA00022737"/>
    </source>
</evidence>
<evidence type="ECO:0000256" key="1">
    <source>
        <dbReference type="ARBA" id="ARBA00022614"/>
    </source>
</evidence>
<evidence type="ECO:0000313" key="7">
    <source>
        <dbReference type="Proteomes" id="UP000296862"/>
    </source>
</evidence>
<dbReference type="InterPro" id="IPR052574">
    <property type="entry name" value="CDIRP"/>
</dbReference>
<gene>
    <name evidence="6" type="ORF">GS03_01015</name>
</gene>
<dbReference type="PANTHER" id="PTHR47566">
    <property type="match status" value="1"/>
</dbReference>
<proteinExistence type="predicted"/>
<dbReference type="GO" id="GO:0035591">
    <property type="term" value="F:signaling adaptor activity"/>
    <property type="evidence" value="ECO:0007669"/>
    <property type="project" value="TreeGrafter"/>
</dbReference>
<dbReference type="InterPro" id="IPR026444">
    <property type="entry name" value="Secre_tail"/>
</dbReference>
<evidence type="ECO:0000256" key="2">
    <source>
        <dbReference type="ARBA" id="ARBA00022729"/>
    </source>
</evidence>
<keyword evidence="1" id="KW-0433">Leucine-rich repeat</keyword>
<feature type="domain" description="Secretion system C-terminal sorting" evidence="5">
    <location>
        <begin position="392"/>
        <end position="458"/>
    </location>
</feature>
<name>A0A4P7PUG4_9FLAO</name>
<feature type="signal peptide" evidence="4">
    <location>
        <begin position="1"/>
        <end position="19"/>
    </location>
</feature>
<feature type="chain" id="PRO_5020285726" description="Secretion system C-terminal sorting domain-containing protein" evidence="4">
    <location>
        <begin position="20"/>
        <end position="467"/>
    </location>
</feature>
<keyword evidence="7" id="KW-1185">Reference proteome</keyword>
<dbReference type="KEGG" id="fsn:GS03_01015"/>
<dbReference type="EMBL" id="CP038810">
    <property type="protein sequence ID" value="QBZ97523.1"/>
    <property type="molecule type" value="Genomic_DNA"/>
</dbReference>
<protein>
    <recommendedName>
        <fullName evidence="5">Secretion system C-terminal sorting domain-containing protein</fullName>
    </recommendedName>
</protein>
<dbReference type="NCBIfam" id="TIGR04183">
    <property type="entry name" value="Por_Secre_tail"/>
    <property type="match status" value="1"/>
</dbReference>
<dbReference type="OrthoDB" id="8901262at2"/>
<keyword evidence="2 4" id="KW-0732">Signal</keyword>